<dbReference type="FunFam" id="1.10.287.990:FF:000001">
    <property type="entry name" value="Superoxide dismutase"/>
    <property type="match status" value="1"/>
</dbReference>
<feature type="domain" description="Manganese/iron superoxide dismutase N-terminal" evidence="10">
    <location>
        <begin position="76"/>
        <end position="156"/>
    </location>
</feature>
<dbReference type="Pfam" id="PF02777">
    <property type="entry name" value="Sod_Fe_C"/>
    <property type="match status" value="1"/>
</dbReference>
<keyword evidence="9" id="KW-0812">Transmembrane</keyword>
<keyword evidence="9" id="KW-1133">Transmembrane helix</keyword>
<name>A0AAD4MZV5_9BILA</name>
<dbReference type="InterPro" id="IPR050265">
    <property type="entry name" value="Fe/Mn_Superoxide_Dismutase"/>
</dbReference>
<dbReference type="EC" id="1.15.1.1" evidence="3"/>
<evidence type="ECO:0000256" key="5">
    <source>
        <dbReference type="ARBA" id="ARBA00023002"/>
    </source>
</evidence>
<gene>
    <name evidence="12" type="ORF">DdX_10452</name>
</gene>
<evidence type="ECO:0000259" key="10">
    <source>
        <dbReference type="Pfam" id="PF00081"/>
    </source>
</evidence>
<evidence type="ECO:0000256" key="2">
    <source>
        <dbReference type="ARBA" id="ARBA00008714"/>
    </source>
</evidence>
<dbReference type="PANTHER" id="PTHR11404:SF6">
    <property type="entry name" value="SUPEROXIDE DISMUTASE [MN], MITOCHONDRIAL"/>
    <property type="match status" value="1"/>
</dbReference>
<dbReference type="GO" id="GO:0004784">
    <property type="term" value="F:superoxide dismutase activity"/>
    <property type="evidence" value="ECO:0007669"/>
    <property type="project" value="UniProtKB-EC"/>
</dbReference>
<evidence type="ECO:0000256" key="4">
    <source>
        <dbReference type="ARBA" id="ARBA00022723"/>
    </source>
</evidence>
<dbReference type="Pfam" id="PF00081">
    <property type="entry name" value="Sod_Fe_N"/>
    <property type="match status" value="1"/>
</dbReference>
<dbReference type="AlphaFoldDB" id="A0AAD4MZV5"/>
<keyword evidence="13" id="KW-1185">Reference proteome</keyword>
<reference evidence="12" key="1">
    <citation type="submission" date="2022-01" db="EMBL/GenBank/DDBJ databases">
        <title>Genome Sequence Resource for Two Populations of Ditylenchus destructor, the Migratory Endoparasitic Phytonematode.</title>
        <authorList>
            <person name="Zhang H."/>
            <person name="Lin R."/>
            <person name="Xie B."/>
        </authorList>
    </citation>
    <scope>NUCLEOTIDE SEQUENCE</scope>
    <source>
        <strain evidence="12">BazhouSP</strain>
    </source>
</reference>
<keyword evidence="4" id="KW-0479">Metal-binding</keyword>
<dbReference type="InterPro" id="IPR036314">
    <property type="entry name" value="SOD_C_sf"/>
</dbReference>
<dbReference type="InterPro" id="IPR019831">
    <property type="entry name" value="Mn/Fe_SOD_N"/>
</dbReference>
<keyword evidence="5" id="KW-0560">Oxidoreductase</keyword>
<sequence>MVNRSATNNKNGQRDSQPATDRLTGQSAQNADCFSILKANAERSTQRKDQPRMMLHKSAFVGRAVISSSAISRRYKHLLPDLPYDYGALEPVISAEIMRLHHQKHHATYVNNLNVAEEKCHETLQKGDVLAAITLQGSLKYNGGGHINHSIFWTNLCKDGGEPSGELLEQIKRDFDSLETLQEKLSAASTAVQGSGWGWLGYNKADKRLQIATCANQDPLESTTGLCSLFGIDECEHAYCLQYKNVRPDYMKATWKIANWKNVDERFQKQMSISVRQLHTSVPKRVSDNIYKQRDNSTIKRKSTFDPNSDCPISDWRASYIGFAIGMSMYLCYLWLDAYSIEYRKKKMNVTERERGRLMKEDN</sequence>
<dbReference type="Gene3D" id="1.10.287.990">
    <property type="entry name" value="Fe,Mn superoxide dismutase (SOD) domain"/>
    <property type="match status" value="1"/>
</dbReference>
<dbReference type="GO" id="GO:0030145">
    <property type="term" value="F:manganese ion binding"/>
    <property type="evidence" value="ECO:0007669"/>
    <property type="project" value="TreeGrafter"/>
</dbReference>
<evidence type="ECO:0000313" key="12">
    <source>
        <dbReference type="EMBL" id="KAI1710753.1"/>
    </source>
</evidence>
<keyword evidence="6" id="KW-0464">Manganese</keyword>
<dbReference type="SUPFAM" id="SSF46609">
    <property type="entry name" value="Fe,Mn superoxide dismutase (SOD), N-terminal domain"/>
    <property type="match status" value="1"/>
</dbReference>
<dbReference type="Gene3D" id="3.55.40.20">
    <property type="entry name" value="Iron/manganese superoxide dismutase, C-terminal domain"/>
    <property type="match status" value="1"/>
</dbReference>
<comment type="function">
    <text evidence="1">Destroys superoxide anion radicals which are normally produced within the cells and which are toxic to biological systems.</text>
</comment>
<dbReference type="InterPro" id="IPR001189">
    <property type="entry name" value="Mn/Fe_SOD"/>
</dbReference>
<dbReference type="PANTHER" id="PTHR11404">
    <property type="entry name" value="SUPEROXIDE DISMUTASE 2"/>
    <property type="match status" value="1"/>
</dbReference>
<dbReference type="SUPFAM" id="SSF54719">
    <property type="entry name" value="Fe,Mn superoxide dismutase (SOD), C-terminal domain"/>
    <property type="match status" value="1"/>
</dbReference>
<comment type="catalytic activity">
    <reaction evidence="7">
        <text>2 superoxide + 2 H(+) = H2O2 + O2</text>
        <dbReference type="Rhea" id="RHEA:20696"/>
        <dbReference type="ChEBI" id="CHEBI:15378"/>
        <dbReference type="ChEBI" id="CHEBI:15379"/>
        <dbReference type="ChEBI" id="CHEBI:16240"/>
        <dbReference type="ChEBI" id="CHEBI:18421"/>
        <dbReference type="EC" id="1.15.1.1"/>
    </reaction>
</comment>
<proteinExistence type="inferred from homology"/>
<feature type="domain" description="Manganese/iron superoxide dismutase C-terminal" evidence="11">
    <location>
        <begin position="163"/>
        <end position="266"/>
    </location>
</feature>
<dbReference type="InterPro" id="IPR036324">
    <property type="entry name" value="Mn/Fe_SOD_N_sf"/>
</dbReference>
<protein>
    <recommendedName>
        <fullName evidence="3">superoxide dismutase</fullName>
        <ecNumber evidence="3">1.15.1.1</ecNumber>
    </recommendedName>
</protein>
<dbReference type="Proteomes" id="UP001201812">
    <property type="component" value="Unassembled WGS sequence"/>
</dbReference>
<evidence type="ECO:0000256" key="1">
    <source>
        <dbReference type="ARBA" id="ARBA00002170"/>
    </source>
</evidence>
<evidence type="ECO:0000256" key="9">
    <source>
        <dbReference type="SAM" id="Phobius"/>
    </source>
</evidence>
<evidence type="ECO:0000256" key="3">
    <source>
        <dbReference type="ARBA" id="ARBA00012682"/>
    </source>
</evidence>
<feature type="region of interest" description="Disordered" evidence="8">
    <location>
        <begin position="1"/>
        <end position="27"/>
    </location>
</feature>
<evidence type="ECO:0000313" key="13">
    <source>
        <dbReference type="Proteomes" id="UP001201812"/>
    </source>
</evidence>
<dbReference type="InterPro" id="IPR019832">
    <property type="entry name" value="Mn/Fe_SOD_C"/>
</dbReference>
<evidence type="ECO:0000256" key="6">
    <source>
        <dbReference type="ARBA" id="ARBA00023211"/>
    </source>
</evidence>
<keyword evidence="9" id="KW-0472">Membrane</keyword>
<evidence type="ECO:0000259" key="11">
    <source>
        <dbReference type="Pfam" id="PF02777"/>
    </source>
</evidence>
<dbReference type="EMBL" id="JAKKPZ010000024">
    <property type="protein sequence ID" value="KAI1710753.1"/>
    <property type="molecule type" value="Genomic_DNA"/>
</dbReference>
<comment type="similarity">
    <text evidence="2">Belongs to the iron/manganese superoxide dismutase family.</text>
</comment>
<comment type="caution">
    <text evidence="12">The sequence shown here is derived from an EMBL/GenBank/DDBJ whole genome shotgun (WGS) entry which is preliminary data.</text>
</comment>
<feature type="transmembrane region" description="Helical" evidence="9">
    <location>
        <begin position="318"/>
        <end position="336"/>
    </location>
</feature>
<organism evidence="12 13">
    <name type="scientific">Ditylenchus destructor</name>
    <dbReference type="NCBI Taxonomy" id="166010"/>
    <lineage>
        <taxon>Eukaryota</taxon>
        <taxon>Metazoa</taxon>
        <taxon>Ecdysozoa</taxon>
        <taxon>Nematoda</taxon>
        <taxon>Chromadorea</taxon>
        <taxon>Rhabditida</taxon>
        <taxon>Tylenchina</taxon>
        <taxon>Tylenchomorpha</taxon>
        <taxon>Sphaerularioidea</taxon>
        <taxon>Anguinidae</taxon>
        <taxon>Anguininae</taxon>
        <taxon>Ditylenchus</taxon>
    </lineage>
</organism>
<dbReference type="FunFam" id="3.55.40.20:FF:000004">
    <property type="entry name" value="Superoxide dismutase [Fe]"/>
    <property type="match status" value="1"/>
</dbReference>
<evidence type="ECO:0000256" key="8">
    <source>
        <dbReference type="SAM" id="MobiDB-lite"/>
    </source>
</evidence>
<evidence type="ECO:0000256" key="7">
    <source>
        <dbReference type="ARBA" id="ARBA00049204"/>
    </source>
</evidence>
<dbReference type="PRINTS" id="PR01703">
    <property type="entry name" value="MNSODISMTASE"/>
</dbReference>
<dbReference type="GO" id="GO:0005739">
    <property type="term" value="C:mitochondrion"/>
    <property type="evidence" value="ECO:0007669"/>
    <property type="project" value="TreeGrafter"/>
</dbReference>
<accession>A0AAD4MZV5</accession>